<sequence>MESSHIHLNNFFLKCMFFRCGADFERFIRSLLKYNALEDFSKV</sequence>
<name>A0A3P6AGK5_BRACM</name>
<protein>
    <submittedName>
        <fullName evidence="1">Uncharacterized protein</fullName>
    </submittedName>
</protein>
<dbReference type="EMBL" id="LR031573">
    <property type="protein sequence ID" value="VDC90827.1"/>
    <property type="molecule type" value="Genomic_DNA"/>
</dbReference>
<accession>A0A3P6AGK5</accession>
<reference evidence="1" key="1">
    <citation type="submission" date="2018-11" db="EMBL/GenBank/DDBJ databases">
        <authorList>
            <consortium name="Genoscope - CEA"/>
            <person name="William W."/>
        </authorList>
    </citation>
    <scope>NUCLEOTIDE SEQUENCE</scope>
</reference>
<organism evidence="1">
    <name type="scientific">Brassica campestris</name>
    <name type="common">Field mustard</name>
    <dbReference type="NCBI Taxonomy" id="3711"/>
    <lineage>
        <taxon>Eukaryota</taxon>
        <taxon>Viridiplantae</taxon>
        <taxon>Streptophyta</taxon>
        <taxon>Embryophyta</taxon>
        <taxon>Tracheophyta</taxon>
        <taxon>Spermatophyta</taxon>
        <taxon>Magnoliopsida</taxon>
        <taxon>eudicotyledons</taxon>
        <taxon>Gunneridae</taxon>
        <taxon>Pentapetalae</taxon>
        <taxon>rosids</taxon>
        <taxon>malvids</taxon>
        <taxon>Brassicales</taxon>
        <taxon>Brassicaceae</taxon>
        <taxon>Brassiceae</taxon>
        <taxon>Brassica</taxon>
    </lineage>
</organism>
<evidence type="ECO:0000313" key="1">
    <source>
        <dbReference type="EMBL" id="VDC90827.1"/>
    </source>
</evidence>
<proteinExistence type="predicted"/>
<gene>
    <name evidence="1" type="ORF">BRAA02T08016Z</name>
</gene>
<dbReference type="AlphaFoldDB" id="A0A3P6AGK5"/>